<feature type="compositionally biased region" description="Basic and acidic residues" evidence="1">
    <location>
        <begin position="18"/>
        <end position="33"/>
    </location>
</feature>
<dbReference type="Gramene" id="Pp3c10_1660V3.1">
    <property type="protein sequence ID" value="PAC:32900357.CDS.1"/>
    <property type="gene ID" value="Pp3c10_1660"/>
</dbReference>
<sequence length="60" mass="6221">MRHAGHACSTAEMGSRGGGEERVVESVSERDGGNDTLSSPCWVSTIAGRHTHCSSAACKC</sequence>
<name>A0A2K1JX83_PHYPA</name>
<dbReference type="EnsemblPlants" id="Pp3c10_1660V3.1">
    <property type="protein sequence ID" value="PAC:32900357.CDS.1"/>
    <property type="gene ID" value="Pp3c10_1660"/>
</dbReference>
<protein>
    <submittedName>
        <fullName evidence="2 3">Uncharacterized protein</fullName>
    </submittedName>
</protein>
<dbReference type="InParanoid" id="A0A2K1JX83"/>
<evidence type="ECO:0000313" key="4">
    <source>
        <dbReference type="Proteomes" id="UP000006727"/>
    </source>
</evidence>
<proteinExistence type="predicted"/>
<gene>
    <name evidence="2" type="ORF">PHYPA_013264</name>
</gene>
<reference evidence="2 4" key="2">
    <citation type="journal article" date="2018" name="Plant J.">
        <title>The Physcomitrella patens chromosome-scale assembly reveals moss genome structure and evolution.</title>
        <authorList>
            <person name="Lang D."/>
            <person name="Ullrich K.K."/>
            <person name="Murat F."/>
            <person name="Fuchs J."/>
            <person name="Jenkins J."/>
            <person name="Haas F.B."/>
            <person name="Piednoel M."/>
            <person name="Gundlach H."/>
            <person name="Van Bel M."/>
            <person name="Meyberg R."/>
            <person name="Vives C."/>
            <person name="Morata J."/>
            <person name="Symeonidi A."/>
            <person name="Hiss M."/>
            <person name="Muchero W."/>
            <person name="Kamisugi Y."/>
            <person name="Saleh O."/>
            <person name="Blanc G."/>
            <person name="Decker E.L."/>
            <person name="van Gessel N."/>
            <person name="Grimwood J."/>
            <person name="Hayes R.D."/>
            <person name="Graham S.W."/>
            <person name="Gunter L.E."/>
            <person name="McDaniel S.F."/>
            <person name="Hoernstein S.N.W."/>
            <person name="Larsson A."/>
            <person name="Li F.W."/>
            <person name="Perroud P.F."/>
            <person name="Phillips J."/>
            <person name="Ranjan P."/>
            <person name="Rokshar D.S."/>
            <person name="Rothfels C.J."/>
            <person name="Schneider L."/>
            <person name="Shu S."/>
            <person name="Stevenson D.W."/>
            <person name="Thummler F."/>
            <person name="Tillich M."/>
            <person name="Villarreal Aguilar J.C."/>
            <person name="Widiez T."/>
            <person name="Wong G.K."/>
            <person name="Wymore A."/>
            <person name="Zhang Y."/>
            <person name="Zimmer A.D."/>
            <person name="Quatrano R.S."/>
            <person name="Mayer K.F.X."/>
            <person name="Goodstein D."/>
            <person name="Casacuberta J.M."/>
            <person name="Vandepoele K."/>
            <person name="Reski R."/>
            <person name="Cuming A.C."/>
            <person name="Tuskan G.A."/>
            <person name="Maumus F."/>
            <person name="Salse J."/>
            <person name="Schmutz J."/>
            <person name="Rensing S.A."/>
        </authorList>
    </citation>
    <scope>NUCLEOTIDE SEQUENCE [LARGE SCALE GENOMIC DNA]</scope>
    <source>
        <strain evidence="3 4">cv. Gransden 2004</strain>
    </source>
</reference>
<evidence type="ECO:0000256" key="1">
    <source>
        <dbReference type="SAM" id="MobiDB-lite"/>
    </source>
</evidence>
<reference evidence="2 4" key="1">
    <citation type="journal article" date="2008" name="Science">
        <title>The Physcomitrella genome reveals evolutionary insights into the conquest of land by plants.</title>
        <authorList>
            <person name="Rensing S."/>
            <person name="Lang D."/>
            <person name="Zimmer A."/>
            <person name="Terry A."/>
            <person name="Salamov A."/>
            <person name="Shapiro H."/>
            <person name="Nishiyama T."/>
            <person name="Perroud P.-F."/>
            <person name="Lindquist E."/>
            <person name="Kamisugi Y."/>
            <person name="Tanahashi T."/>
            <person name="Sakakibara K."/>
            <person name="Fujita T."/>
            <person name="Oishi K."/>
            <person name="Shin-I T."/>
            <person name="Kuroki Y."/>
            <person name="Toyoda A."/>
            <person name="Suzuki Y."/>
            <person name="Hashimoto A."/>
            <person name="Yamaguchi K."/>
            <person name="Sugano A."/>
            <person name="Kohara Y."/>
            <person name="Fujiyama A."/>
            <person name="Anterola A."/>
            <person name="Aoki S."/>
            <person name="Ashton N."/>
            <person name="Barbazuk W.B."/>
            <person name="Barker E."/>
            <person name="Bennetzen J."/>
            <person name="Bezanilla M."/>
            <person name="Blankenship R."/>
            <person name="Cho S.H."/>
            <person name="Dutcher S."/>
            <person name="Estelle M."/>
            <person name="Fawcett J.A."/>
            <person name="Gundlach H."/>
            <person name="Hanada K."/>
            <person name="Heyl A."/>
            <person name="Hicks K.A."/>
            <person name="Hugh J."/>
            <person name="Lohr M."/>
            <person name="Mayer K."/>
            <person name="Melkozernov A."/>
            <person name="Murata T."/>
            <person name="Nelson D."/>
            <person name="Pils B."/>
            <person name="Prigge M."/>
            <person name="Reiss B."/>
            <person name="Renner T."/>
            <person name="Rombauts S."/>
            <person name="Rushton P."/>
            <person name="Sanderfoot A."/>
            <person name="Schween G."/>
            <person name="Shiu S.-H."/>
            <person name="Stueber K."/>
            <person name="Theodoulou F.L."/>
            <person name="Tu H."/>
            <person name="Van de Peer Y."/>
            <person name="Verrier P.J."/>
            <person name="Waters E."/>
            <person name="Wood A."/>
            <person name="Yang L."/>
            <person name="Cove D."/>
            <person name="Cuming A."/>
            <person name="Hasebe M."/>
            <person name="Lucas S."/>
            <person name="Mishler D.B."/>
            <person name="Reski R."/>
            <person name="Grigoriev I."/>
            <person name="Quatrano R.S."/>
            <person name="Boore J.L."/>
        </authorList>
    </citation>
    <scope>NUCLEOTIDE SEQUENCE [LARGE SCALE GENOMIC DNA]</scope>
    <source>
        <strain evidence="3 4">cv. Gransden 2004</strain>
    </source>
</reference>
<reference evidence="3" key="3">
    <citation type="submission" date="2020-12" db="UniProtKB">
        <authorList>
            <consortium name="EnsemblPlants"/>
        </authorList>
    </citation>
    <scope>IDENTIFICATION</scope>
</reference>
<evidence type="ECO:0000313" key="3">
    <source>
        <dbReference type="EnsemblPlants" id="PAC:32900357.CDS.1"/>
    </source>
</evidence>
<dbReference type="AlphaFoldDB" id="A0A2K1JX83"/>
<dbReference type="EMBL" id="ABEU02000010">
    <property type="protein sequence ID" value="PNR46145.1"/>
    <property type="molecule type" value="Genomic_DNA"/>
</dbReference>
<organism evidence="2">
    <name type="scientific">Physcomitrium patens</name>
    <name type="common">Spreading-leaved earth moss</name>
    <name type="synonym">Physcomitrella patens</name>
    <dbReference type="NCBI Taxonomy" id="3218"/>
    <lineage>
        <taxon>Eukaryota</taxon>
        <taxon>Viridiplantae</taxon>
        <taxon>Streptophyta</taxon>
        <taxon>Embryophyta</taxon>
        <taxon>Bryophyta</taxon>
        <taxon>Bryophytina</taxon>
        <taxon>Bryopsida</taxon>
        <taxon>Funariidae</taxon>
        <taxon>Funariales</taxon>
        <taxon>Funariaceae</taxon>
        <taxon>Physcomitrium</taxon>
    </lineage>
</organism>
<accession>A0A2K1JX83</accession>
<feature type="region of interest" description="Disordered" evidence="1">
    <location>
        <begin position="1"/>
        <end position="37"/>
    </location>
</feature>
<keyword evidence="4" id="KW-1185">Reference proteome</keyword>
<evidence type="ECO:0000313" key="2">
    <source>
        <dbReference type="EMBL" id="PNR46145.1"/>
    </source>
</evidence>
<dbReference type="Proteomes" id="UP000006727">
    <property type="component" value="Chromosome 10"/>
</dbReference>